<dbReference type="PANTHER" id="PTHR30575:SF0">
    <property type="entry name" value="XAA-ARG DIPEPTIDASE"/>
    <property type="match status" value="1"/>
</dbReference>
<feature type="domain" description="Peptidase M20 dimerisation" evidence="1">
    <location>
        <begin position="185"/>
        <end position="275"/>
    </location>
</feature>
<dbReference type="InterPro" id="IPR011650">
    <property type="entry name" value="Peptidase_M20_dimer"/>
</dbReference>
<evidence type="ECO:0000313" key="2">
    <source>
        <dbReference type="EMBL" id="SHL26210.1"/>
    </source>
</evidence>
<dbReference type="SUPFAM" id="SSF53187">
    <property type="entry name" value="Zn-dependent exopeptidases"/>
    <property type="match status" value="1"/>
</dbReference>
<reference evidence="2 3" key="1">
    <citation type="submission" date="2016-11" db="EMBL/GenBank/DDBJ databases">
        <authorList>
            <person name="Jaros S."/>
            <person name="Januszkiewicz K."/>
            <person name="Wedrychowicz H."/>
        </authorList>
    </citation>
    <scope>NUCLEOTIDE SEQUENCE [LARGE SCALE GENOMIC DNA]</scope>
    <source>
        <strain evidence="2 3">DSM 15929</strain>
    </source>
</reference>
<accession>A0A1M6Z720</accession>
<gene>
    <name evidence="2" type="ORF">SAMN02745136_04486</name>
</gene>
<dbReference type="GO" id="GO:0071713">
    <property type="term" value="F:para-aminobenzoyl-glutamate hydrolase activity"/>
    <property type="evidence" value="ECO:0007669"/>
    <property type="project" value="TreeGrafter"/>
</dbReference>
<evidence type="ECO:0000313" key="3">
    <source>
        <dbReference type="Proteomes" id="UP000184386"/>
    </source>
</evidence>
<sequence length="476" mass="51967">MIYEEIIAELDKRKALLEEVSNYIWDNPEIAFHEVKAAEKLCGILEQEGFEIEKGIAGMDTAFKAAFGQGKPVIGILGEYDALDGMSQVQDALEKQIDSTKQYGHGCGHHALGTGSLGAVIGIKKFLQERHLEGTVIYFGCPAEEGGSGKCFMARAGVFAGVDAALSWHPCDTTGLFSGRTLAVIGVTYRFKGKSAHAAGMPHIGRSALDAVELMNVAVNFLREHVPQETRMHYSITNAGGKSPNVVQADASVFYYLRSPEPDSLLDIYNRVCKIAEGAALMTETQVEVDYHKGVSSLLPNSVLDSALFENLQALPLTGYSEEEYGYAARFKSTIEDQQQTLEELMSGAVDVNEILKHKEDDIYAFVKPRPAKDCLLFGSTDVGDVSRICPTSQIHTATWAAGTQMHTWQAVAQGKSSLMHKGILYASKILACTAADMFLHPELISSAKTELELKSSKQKYVSLMPEDAKPQIDRE</sequence>
<proteinExistence type="predicted"/>
<dbReference type="Proteomes" id="UP000184386">
    <property type="component" value="Unassembled WGS sequence"/>
</dbReference>
<dbReference type="EMBL" id="FRAC01000028">
    <property type="protein sequence ID" value="SHL26210.1"/>
    <property type="molecule type" value="Genomic_DNA"/>
</dbReference>
<name>A0A1M6Z720_9FIRM</name>
<evidence type="ECO:0000259" key="1">
    <source>
        <dbReference type="Pfam" id="PF07687"/>
    </source>
</evidence>
<keyword evidence="3" id="KW-1185">Reference proteome</keyword>
<dbReference type="InterPro" id="IPR052030">
    <property type="entry name" value="Peptidase_M20/M20A_hydrolases"/>
</dbReference>
<dbReference type="Gene3D" id="3.30.70.360">
    <property type="match status" value="1"/>
</dbReference>
<dbReference type="InterPro" id="IPR036264">
    <property type="entry name" value="Bact_exopeptidase_dim_dom"/>
</dbReference>
<dbReference type="InterPro" id="IPR017439">
    <property type="entry name" value="Amidohydrolase"/>
</dbReference>
<dbReference type="SUPFAM" id="SSF55031">
    <property type="entry name" value="Bacterial exopeptidase dimerisation domain"/>
    <property type="match status" value="1"/>
</dbReference>
<dbReference type="AlphaFoldDB" id="A0A1M6Z720"/>
<organism evidence="2 3">
    <name type="scientific">Anaerocolumna jejuensis DSM 15929</name>
    <dbReference type="NCBI Taxonomy" id="1121322"/>
    <lineage>
        <taxon>Bacteria</taxon>
        <taxon>Bacillati</taxon>
        <taxon>Bacillota</taxon>
        <taxon>Clostridia</taxon>
        <taxon>Lachnospirales</taxon>
        <taxon>Lachnospiraceae</taxon>
        <taxon>Anaerocolumna</taxon>
    </lineage>
</organism>
<dbReference type="PANTHER" id="PTHR30575">
    <property type="entry name" value="PEPTIDASE M20"/>
    <property type="match status" value="1"/>
</dbReference>
<dbReference type="PIRSF" id="PIRSF037227">
    <property type="entry name" value="Aminobenzoyl-glu_utiliz_pB"/>
    <property type="match status" value="1"/>
</dbReference>
<dbReference type="GO" id="GO:0046657">
    <property type="term" value="P:folic acid catabolic process"/>
    <property type="evidence" value="ECO:0007669"/>
    <property type="project" value="TreeGrafter"/>
</dbReference>
<dbReference type="InterPro" id="IPR017145">
    <property type="entry name" value="Aminobenzoyl-glu_utiliz_pB"/>
</dbReference>
<dbReference type="NCBIfam" id="TIGR01891">
    <property type="entry name" value="amidohydrolases"/>
    <property type="match status" value="1"/>
</dbReference>
<protein>
    <submittedName>
        <fullName evidence="2">Aminobenzoyl-glutamate utilization protein B</fullName>
    </submittedName>
</protein>
<dbReference type="FunFam" id="3.30.70.360:FF:000004">
    <property type="entry name" value="Peptidase M20 domain-containing protein 2"/>
    <property type="match status" value="1"/>
</dbReference>
<dbReference type="Gene3D" id="3.40.630.10">
    <property type="entry name" value="Zn peptidases"/>
    <property type="match status" value="2"/>
</dbReference>
<dbReference type="Pfam" id="PF07687">
    <property type="entry name" value="M20_dimer"/>
    <property type="match status" value="1"/>
</dbReference>
<dbReference type="GO" id="GO:0005737">
    <property type="term" value="C:cytoplasm"/>
    <property type="evidence" value="ECO:0007669"/>
    <property type="project" value="TreeGrafter"/>
</dbReference>
<dbReference type="STRING" id="1121322.SAMN02745136_04486"/>
<dbReference type="RefSeq" id="WP_073279267.1">
    <property type="nucleotide sequence ID" value="NZ_FRAC01000028.1"/>
</dbReference>
<dbReference type="Pfam" id="PF01546">
    <property type="entry name" value="Peptidase_M20"/>
    <property type="match status" value="1"/>
</dbReference>
<dbReference type="InterPro" id="IPR002933">
    <property type="entry name" value="Peptidase_M20"/>
</dbReference>
<dbReference type="GO" id="GO:0016805">
    <property type="term" value="F:dipeptidase activity"/>
    <property type="evidence" value="ECO:0007669"/>
    <property type="project" value="TreeGrafter"/>
</dbReference>